<dbReference type="InterPro" id="IPR050469">
    <property type="entry name" value="Diguanylate_Cyclase"/>
</dbReference>
<protein>
    <recommendedName>
        <fullName evidence="1">diguanylate cyclase</fullName>
        <ecNumber evidence="1">2.7.7.65</ecNumber>
    </recommendedName>
</protein>
<feature type="transmembrane region" description="Helical" evidence="3">
    <location>
        <begin position="15"/>
        <end position="36"/>
    </location>
</feature>
<feature type="transmembrane region" description="Helical" evidence="3">
    <location>
        <begin position="48"/>
        <end position="70"/>
    </location>
</feature>
<dbReference type="Pfam" id="PF00990">
    <property type="entry name" value="GGDEF"/>
    <property type="match status" value="1"/>
</dbReference>
<dbReference type="PANTHER" id="PTHR45138:SF9">
    <property type="entry name" value="DIGUANYLATE CYCLASE DGCM-RELATED"/>
    <property type="match status" value="1"/>
</dbReference>
<evidence type="ECO:0000313" key="6">
    <source>
        <dbReference type="Proteomes" id="UP000182045"/>
    </source>
</evidence>
<dbReference type="InterPro" id="IPR029787">
    <property type="entry name" value="Nucleotide_cyclase"/>
</dbReference>
<accession>A0ABM9VV00</accession>
<gene>
    <name evidence="5" type="ORF">Ga0058931_2093</name>
</gene>
<comment type="caution">
    <text evidence="5">The sequence shown here is derived from an EMBL/GenBank/DDBJ whole genome shotgun (WGS) entry which is preliminary data.</text>
</comment>
<evidence type="ECO:0000256" key="1">
    <source>
        <dbReference type="ARBA" id="ARBA00012528"/>
    </source>
</evidence>
<evidence type="ECO:0000313" key="5">
    <source>
        <dbReference type="EMBL" id="CUX81979.1"/>
    </source>
</evidence>
<feature type="domain" description="GGDEF" evidence="4">
    <location>
        <begin position="149"/>
        <end position="278"/>
    </location>
</feature>
<keyword evidence="3" id="KW-0472">Membrane</keyword>
<evidence type="ECO:0000256" key="2">
    <source>
        <dbReference type="ARBA" id="ARBA00034247"/>
    </source>
</evidence>
<dbReference type="SMART" id="SM00267">
    <property type="entry name" value="GGDEF"/>
    <property type="match status" value="1"/>
</dbReference>
<keyword evidence="3" id="KW-1133">Transmembrane helix</keyword>
<dbReference type="PROSITE" id="PS50887">
    <property type="entry name" value="GGDEF"/>
    <property type="match status" value="1"/>
</dbReference>
<dbReference type="Gene3D" id="3.30.70.270">
    <property type="match status" value="1"/>
</dbReference>
<evidence type="ECO:0000256" key="3">
    <source>
        <dbReference type="SAM" id="Phobius"/>
    </source>
</evidence>
<evidence type="ECO:0000259" key="4">
    <source>
        <dbReference type="PROSITE" id="PS50887"/>
    </source>
</evidence>
<keyword evidence="6" id="KW-1185">Reference proteome</keyword>
<name>A0ABM9VV00_9RHOB</name>
<dbReference type="EMBL" id="FBYC01000004">
    <property type="protein sequence ID" value="CUX81979.1"/>
    <property type="molecule type" value="Genomic_DNA"/>
</dbReference>
<dbReference type="NCBIfam" id="TIGR00254">
    <property type="entry name" value="GGDEF"/>
    <property type="match status" value="1"/>
</dbReference>
<keyword evidence="3" id="KW-0812">Transmembrane</keyword>
<sequence length="281" mass="30593">MALNRLFPNSFTAKVFFIAFLGTHVPLIAATAFLFWRNGGIQENAQLALILLVATVVGTALTLASLHAILKPLYSIGAAMLRFETERKRTPLPTRLNDEIGQVMKLTNRLVLGVDAELRETQEAASTDPLTGALNRRGFEQSLNATSAQRGVLLYADLDHFKSINDTLGHDVGDQVLLQTADSLRDALRRCDILGRFGGEEFVIFLPDLTLEEGTAIANRLRLTLKDSVKLSGRALTISVGATDIGSKAEFADALSRADKALYRAKTHGRDRVEFATALAS</sequence>
<dbReference type="Gene3D" id="6.10.340.10">
    <property type="match status" value="1"/>
</dbReference>
<dbReference type="SUPFAM" id="SSF55073">
    <property type="entry name" value="Nucleotide cyclase"/>
    <property type="match status" value="1"/>
</dbReference>
<dbReference type="InterPro" id="IPR043128">
    <property type="entry name" value="Rev_trsase/Diguanyl_cyclase"/>
</dbReference>
<dbReference type="CDD" id="cd01949">
    <property type="entry name" value="GGDEF"/>
    <property type="match status" value="1"/>
</dbReference>
<organism evidence="5 6">
    <name type="scientific">Roseibaca calidilacus</name>
    <dbReference type="NCBI Taxonomy" id="1666912"/>
    <lineage>
        <taxon>Bacteria</taxon>
        <taxon>Pseudomonadati</taxon>
        <taxon>Pseudomonadota</taxon>
        <taxon>Alphaproteobacteria</taxon>
        <taxon>Rhodobacterales</taxon>
        <taxon>Paracoccaceae</taxon>
        <taxon>Roseinatronobacter</taxon>
    </lineage>
</organism>
<dbReference type="EC" id="2.7.7.65" evidence="1"/>
<comment type="catalytic activity">
    <reaction evidence="2">
        <text>2 GTP = 3',3'-c-di-GMP + 2 diphosphate</text>
        <dbReference type="Rhea" id="RHEA:24898"/>
        <dbReference type="ChEBI" id="CHEBI:33019"/>
        <dbReference type="ChEBI" id="CHEBI:37565"/>
        <dbReference type="ChEBI" id="CHEBI:58805"/>
        <dbReference type="EC" id="2.7.7.65"/>
    </reaction>
</comment>
<proteinExistence type="predicted"/>
<reference evidence="5 6" key="1">
    <citation type="submission" date="2016-01" db="EMBL/GenBank/DDBJ databases">
        <authorList>
            <person name="Varghese N."/>
        </authorList>
    </citation>
    <scope>NUCLEOTIDE SEQUENCE [LARGE SCALE GENOMIC DNA]</scope>
    <source>
        <strain evidence="5 6">HL-91</strain>
    </source>
</reference>
<dbReference type="PANTHER" id="PTHR45138">
    <property type="entry name" value="REGULATORY COMPONENTS OF SENSORY TRANSDUCTION SYSTEM"/>
    <property type="match status" value="1"/>
</dbReference>
<dbReference type="Proteomes" id="UP000182045">
    <property type="component" value="Unassembled WGS sequence"/>
</dbReference>
<dbReference type="InterPro" id="IPR000160">
    <property type="entry name" value="GGDEF_dom"/>
</dbReference>